<dbReference type="EMBL" id="JBCGBO010000025">
    <property type="protein sequence ID" value="KAK9177317.1"/>
    <property type="molecule type" value="Genomic_DNA"/>
</dbReference>
<name>A0AAP0Q9R4_9ROSI</name>
<evidence type="ECO:0008006" key="3">
    <source>
        <dbReference type="Google" id="ProtNLM"/>
    </source>
</evidence>
<comment type="caution">
    <text evidence="1">The sequence shown here is derived from an EMBL/GenBank/DDBJ whole genome shotgun (WGS) entry which is preliminary data.</text>
</comment>
<accession>A0AAP0Q9R4</accession>
<sequence>MWDAFDARNLIDLQELEIREIPYTNMNFILQLEGKINILPRSSDEFPPNLSVLVLYGSLLKEDSIPILEMLSSLTILHLGNDSFSGKKMVFSMAGFPQLQVLRLSWLRLLETLVVESEAMPRLKYFSIEDCNNQWMVPERLRMLPLPQEW</sequence>
<dbReference type="AlphaFoldDB" id="A0AAP0Q9R4"/>
<dbReference type="Gene3D" id="3.80.10.10">
    <property type="entry name" value="Ribonuclease Inhibitor"/>
    <property type="match status" value="1"/>
</dbReference>
<proteinExistence type="predicted"/>
<dbReference type="PANTHER" id="PTHR15140">
    <property type="entry name" value="TUBULIN-SPECIFIC CHAPERONE E"/>
    <property type="match status" value="1"/>
</dbReference>
<evidence type="ECO:0000313" key="1">
    <source>
        <dbReference type="EMBL" id="KAK9177317.1"/>
    </source>
</evidence>
<evidence type="ECO:0000313" key="2">
    <source>
        <dbReference type="Proteomes" id="UP001428341"/>
    </source>
</evidence>
<reference evidence="1 2" key="1">
    <citation type="submission" date="2024-05" db="EMBL/GenBank/DDBJ databases">
        <title>Haplotype-resolved chromosome-level genome assembly of Huyou (Citrus changshanensis).</title>
        <authorList>
            <person name="Miao C."/>
            <person name="Chen W."/>
            <person name="Wu Y."/>
            <person name="Wang L."/>
            <person name="Zhao S."/>
            <person name="Grierson D."/>
            <person name="Xu C."/>
            <person name="Chen K."/>
        </authorList>
    </citation>
    <scope>NUCLEOTIDE SEQUENCE [LARGE SCALE GENOMIC DNA]</scope>
    <source>
        <strain evidence="1">01-14</strain>
        <tissue evidence="1">Leaf</tissue>
    </source>
</reference>
<organism evidence="1 2">
    <name type="scientific">Citrus x changshan-huyou</name>
    <dbReference type="NCBI Taxonomy" id="2935761"/>
    <lineage>
        <taxon>Eukaryota</taxon>
        <taxon>Viridiplantae</taxon>
        <taxon>Streptophyta</taxon>
        <taxon>Embryophyta</taxon>
        <taxon>Tracheophyta</taxon>
        <taxon>Spermatophyta</taxon>
        <taxon>Magnoliopsida</taxon>
        <taxon>eudicotyledons</taxon>
        <taxon>Gunneridae</taxon>
        <taxon>Pentapetalae</taxon>
        <taxon>rosids</taxon>
        <taxon>malvids</taxon>
        <taxon>Sapindales</taxon>
        <taxon>Rutaceae</taxon>
        <taxon>Aurantioideae</taxon>
        <taxon>Citrus</taxon>
    </lineage>
</organism>
<dbReference type="InterPro" id="IPR032675">
    <property type="entry name" value="LRR_dom_sf"/>
</dbReference>
<dbReference type="PANTHER" id="PTHR15140:SF6">
    <property type="entry name" value="TUBULIN-SPECIFIC CHAPERONE COFACTOR E-LIKE PROTEIN"/>
    <property type="match status" value="1"/>
</dbReference>
<keyword evidence="2" id="KW-1185">Reference proteome</keyword>
<gene>
    <name evidence="1" type="ORF">WN944_029338</name>
</gene>
<dbReference type="SUPFAM" id="SSF52058">
    <property type="entry name" value="L domain-like"/>
    <property type="match status" value="1"/>
</dbReference>
<dbReference type="Proteomes" id="UP001428341">
    <property type="component" value="Unassembled WGS sequence"/>
</dbReference>
<protein>
    <recommendedName>
        <fullName evidence="3">Disease resistance protein</fullName>
    </recommendedName>
</protein>